<protein>
    <recommendedName>
        <fullName evidence="3">Transcriptional regulator</fullName>
    </recommendedName>
</protein>
<evidence type="ECO:0000313" key="1">
    <source>
        <dbReference type="EMBL" id="UYM17206.1"/>
    </source>
</evidence>
<evidence type="ECO:0008006" key="3">
    <source>
        <dbReference type="Google" id="ProtNLM"/>
    </source>
</evidence>
<keyword evidence="2" id="KW-1185">Reference proteome</keyword>
<dbReference type="RefSeq" id="WP_262599706.1">
    <property type="nucleotide sequence ID" value="NZ_CP103300.1"/>
</dbReference>
<reference evidence="1" key="1">
    <citation type="submission" date="2022-10" db="EMBL/GenBank/DDBJ databases">
        <title>Completed Genome Sequence of two octocoral isolated bacterium, Endozoicomonas euniceicola EF212T and Endozoicomonas gorgoniicola PS125T.</title>
        <authorList>
            <person name="Chiou Y.-J."/>
            <person name="Chen Y.-H."/>
        </authorList>
    </citation>
    <scope>NUCLEOTIDE SEQUENCE</scope>
    <source>
        <strain evidence="1">EF212</strain>
    </source>
</reference>
<accession>A0ABY6GYW1</accession>
<dbReference type="EMBL" id="CP103300">
    <property type="protein sequence ID" value="UYM17206.1"/>
    <property type="molecule type" value="Genomic_DNA"/>
</dbReference>
<dbReference type="InterPro" id="IPR027910">
    <property type="entry name" value="YdiL_sf"/>
</dbReference>
<dbReference type="InterPro" id="IPR010982">
    <property type="entry name" value="Lambda_DNA-bd_dom_sf"/>
</dbReference>
<name>A0ABY6GYW1_9GAMM</name>
<sequence length="165" mass="18330">MQEREVTSGDHHMGGLIMYHYTACGLDNIYLKNGYQKNSSPSGEGISIHDMDGLHMAIAKGLVNMEAPLQAKEFRFLRIELDLSQKALGSLLDKSDQIIAMWEKGTQPIPVLADKAIRDLYMESIGESAVTGILNKLAELDRKYHELVLNLVETGEGWDVEIQAA</sequence>
<dbReference type="Proteomes" id="UP001163255">
    <property type="component" value="Chromosome"/>
</dbReference>
<evidence type="ECO:0000313" key="2">
    <source>
        <dbReference type="Proteomes" id="UP001163255"/>
    </source>
</evidence>
<organism evidence="1 2">
    <name type="scientific">Endozoicomonas euniceicola</name>
    <dbReference type="NCBI Taxonomy" id="1234143"/>
    <lineage>
        <taxon>Bacteria</taxon>
        <taxon>Pseudomonadati</taxon>
        <taxon>Pseudomonadota</taxon>
        <taxon>Gammaproteobacteria</taxon>
        <taxon>Oceanospirillales</taxon>
        <taxon>Endozoicomonadaceae</taxon>
        <taxon>Endozoicomonas</taxon>
    </lineage>
</organism>
<proteinExistence type="predicted"/>
<dbReference type="SUPFAM" id="SSF47413">
    <property type="entry name" value="lambda repressor-like DNA-binding domains"/>
    <property type="match status" value="1"/>
</dbReference>
<dbReference type="Gene3D" id="1.10.3100.10">
    <property type="entry name" value="Putative cytoplasmic protein"/>
    <property type="match status" value="1"/>
</dbReference>
<gene>
    <name evidence="1" type="ORF">NX720_04585</name>
</gene>